<evidence type="ECO:0000256" key="2">
    <source>
        <dbReference type="ARBA" id="ARBA00022723"/>
    </source>
</evidence>
<gene>
    <name evidence="9" type="ORF">GCM10009550_06670</name>
</gene>
<protein>
    <submittedName>
        <fullName evidence="9">M56 family metallopeptidase</fullName>
    </submittedName>
</protein>
<feature type="transmembrane region" description="Helical" evidence="7">
    <location>
        <begin position="79"/>
        <end position="105"/>
    </location>
</feature>
<keyword evidence="1 6" id="KW-0645">Protease</keyword>
<dbReference type="Proteomes" id="UP001500665">
    <property type="component" value="Unassembled WGS sequence"/>
</dbReference>
<proteinExistence type="inferred from homology"/>
<dbReference type="Gene3D" id="3.30.2010.10">
    <property type="entry name" value="Metalloproteases ('zincins'), catalytic domain"/>
    <property type="match status" value="1"/>
</dbReference>
<keyword evidence="7" id="KW-1133">Transmembrane helix</keyword>
<evidence type="ECO:0000313" key="9">
    <source>
        <dbReference type="EMBL" id="GAA0938742.1"/>
    </source>
</evidence>
<comment type="caution">
    <text evidence="9">The sequence shown here is derived from an EMBL/GenBank/DDBJ whole genome shotgun (WGS) entry which is preliminary data.</text>
</comment>
<feature type="transmembrane region" description="Helical" evidence="7">
    <location>
        <begin position="258"/>
        <end position="281"/>
    </location>
</feature>
<dbReference type="InterPro" id="IPR001915">
    <property type="entry name" value="Peptidase_M48"/>
</dbReference>
<dbReference type="PANTHER" id="PTHR34978:SF3">
    <property type="entry name" value="SLR0241 PROTEIN"/>
    <property type="match status" value="1"/>
</dbReference>
<name>A0ABN1Q7N3_9ACTN</name>
<comment type="similarity">
    <text evidence="6">Belongs to the peptidase M48 family.</text>
</comment>
<sequence>MTWLTLLPAAITLGLSIALGRFPLPLHPLWTSRVLCTVAAMTALATVGTFLFVAVNYWATLWPDAANRLPEWTLFGDDVPVPTPLGVAAVVLLAASLVTAVRLAVRWVAEVRAAQGVSLLQTDVPMALAVPGRRGGVLVSRGLMAALTPAELGVVLQHEGSHLRHAHHRYLALGALAAGVLPPLRSLNERMRFALERWADEDAAEAVGDRELVARTIARVALLQPRRPEPGPMGAFADSGVVRRVEALMDRAPDRNPIVGPVSLLSTTLVTGALALVALQIDRAFHLTFI</sequence>
<evidence type="ECO:0000256" key="3">
    <source>
        <dbReference type="ARBA" id="ARBA00022801"/>
    </source>
</evidence>
<keyword evidence="2" id="KW-0479">Metal-binding</keyword>
<reference evidence="9 10" key="1">
    <citation type="journal article" date="2019" name="Int. J. Syst. Evol. Microbiol.">
        <title>The Global Catalogue of Microorganisms (GCM) 10K type strain sequencing project: providing services to taxonomists for standard genome sequencing and annotation.</title>
        <authorList>
            <consortium name="The Broad Institute Genomics Platform"/>
            <consortium name="The Broad Institute Genome Sequencing Center for Infectious Disease"/>
            <person name="Wu L."/>
            <person name="Ma J."/>
        </authorList>
    </citation>
    <scope>NUCLEOTIDE SEQUENCE [LARGE SCALE GENOMIC DNA]</scope>
    <source>
        <strain evidence="9 10">JCM 10696</strain>
    </source>
</reference>
<evidence type="ECO:0000256" key="6">
    <source>
        <dbReference type="RuleBase" id="RU003983"/>
    </source>
</evidence>
<evidence type="ECO:0000259" key="8">
    <source>
        <dbReference type="Pfam" id="PF01435"/>
    </source>
</evidence>
<dbReference type="CDD" id="cd07326">
    <property type="entry name" value="M56_BlaR1_MecR1_like"/>
    <property type="match status" value="1"/>
</dbReference>
<feature type="domain" description="Peptidase M48" evidence="8">
    <location>
        <begin position="124"/>
        <end position="173"/>
    </location>
</feature>
<keyword evidence="10" id="KW-1185">Reference proteome</keyword>
<dbReference type="InterPro" id="IPR052173">
    <property type="entry name" value="Beta-lactam_resp_regulator"/>
</dbReference>
<keyword evidence="7" id="KW-0472">Membrane</keyword>
<evidence type="ECO:0000256" key="5">
    <source>
        <dbReference type="ARBA" id="ARBA00023049"/>
    </source>
</evidence>
<evidence type="ECO:0000256" key="4">
    <source>
        <dbReference type="ARBA" id="ARBA00022833"/>
    </source>
</evidence>
<evidence type="ECO:0000256" key="7">
    <source>
        <dbReference type="SAM" id="Phobius"/>
    </source>
</evidence>
<keyword evidence="5 6" id="KW-0482">Metalloprotease</keyword>
<dbReference type="PANTHER" id="PTHR34978">
    <property type="entry name" value="POSSIBLE SENSOR-TRANSDUCER PROTEIN BLAR"/>
    <property type="match status" value="1"/>
</dbReference>
<keyword evidence="7" id="KW-0812">Transmembrane</keyword>
<dbReference type="RefSeq" id="WP_344236538.1">
    <property type="nucleotide sequence ID" value="NZ_BAAAHH010000002.1"/>
</dbReference>
<feature type="transmembrane region" description="Helical" evidence="7">
    <location>
        <begin position="6"/>
        <end position="22"/>
    </location>
</feature>
<dbReference type="Pfam" id="PF01435">
    <property type="entry name" value="Peptidase_M48"/>
    <property type="match status" value="1"/>
</dbReference>
<feature type="transmembrane region" description="Helical" evidence="7">
    <location>
        <begin position="34"/>
        <end position="59"/>
    </location>
</feature>
<evidence type="ECO:0000313" key="10">
    <source>
        <dbReference type="Proteomes" id="UP001500665"/>
    </source>
</evidence>
<evidence type="ECO:0000256" key="1">
    <source>
        <dbReference type="ARBA" id="ARBA00022670"/>
    </source>
</evidence>
<dbReference type="EMBL" id="BAAAHH010000002">
    <property type="protein sequence ID" value="GAA0938742.1"/>
    <property type="molecule type" value="Genomic_DNA"/>
</dbReference>
<accession>A0ABN1Q7N3</accession>
<keyword evidence="3 6" id="KW-0378">Hydrolase</keyword>
<keyword evidence="4 6" id="KW-0862">Zinc</keyword>
<comment type="cofactor">
    <cofactor evidence="6">
        <name>Zn(2+)</name>
        <dbReference type="ChEBI" id="CHEBI:29105"/>
    </cofactor>
    <text evidence="6">Binds 1 zinc ion per subunit.</text>
</comment>
<organism evidence="9 10">
    <name type="scientific">Actinocorallia libanotica</name>
    <dbReference type="NCBI Taxonomy" id="46162"/>
    <lineage>
        <taxon>Bacteria</taxon>
        <taxon>Bacillati</taxon>
        <taxon>Actinomycetota</taxon>
        <taxon>Actinomycetes</taxon>
        <taxon>Streptosporangiales</taxon>
        <taxon>Thermomonosporaceae</taxon>
        <taxon>Actinocorallia</taxon>
    </lineage>
</organism>